<dbReference type="PROSITE" id="PS52027">
    <property type="entry name" value="ZF_C2HC_C3H"/>
    <property type="match status" value="1"/>
</dbReference>
<protein>
    <submittedName>
        <fullName evidence="8">Zinc finger C2HC domain-containing protein CBG14627-like</fullName>
    </submittedName>
</protein>
<evidence type="ECO:0000256" key="4">
    <source>
        <dbReference type="PROSITE-ProRule" id="PRU01371"/>
    </source>
</evidence>
<dbReference type="GeneID" id="106805687"/>
<dbReference type="RefSeq" id="XP_014662866.1">
    <property type="nucleotide sequence ID" value="XM_014807380.1"/>
</dbReference>
<proteinExistence type="predicted"/>
<evidence type="ECO:0000256" key="2">
    <source>
        <dbReference type="ARBA" id="ARBA00022771"/>
    </source>
</evidence>
<keyword evidence="3" id="KW-0862">Zinc</keyword>
<feature type="compositionally biased region" description="Basic and acidic residues" evidence="5">
    <location>
        <begin position="83"/>
        <end position="96"/>
    </location>
</feature>
<evidence type="ECO:0000256" key="3">
    <source>
        <dbReference type="ARBA" id="ARBA00022833"/>
    </source>
</evidence>
<reference evidence="8" key="1">
    <citation type="submission" date="2025-08" db="UniProtKB">
        <authorList>
            <consortium name="RefSeq"/>
        </authorList>
    </citation>
    <scope>IDENTIFICATION</scope>
</reference>
<evidence type="ECO:0000256" key="5">
    <source>
        <dbReference type="SAM" id="MobiDB-lite"/>
    </source>
</evidence>
<keyword evidence="7" id="KW-1185">Reference proteome</keyword>
<gene>
    <name evidence="8" type="primary">LOC106805687</name>
</gene>
<dbReference type="InterPro" id="IPR049899">
    <property type="entry name" value="Znf_C2HC_C3H"/>
</dbReference>
<sequence length="229" mass="24587">MPGFTNVMQDFKQCPYCNRNFSPSAADRHIEFCKEQSARKTAAAKAGENDRAKLQDRRTKVAAGVSGTKASTENDDDDDDEIFDGRVVEKRFDMRTQRSNLTKHNAAPASRPAVNGAPKPPVAAPPSRTQSKLPAKTATKNVAAKQSNGSRQQAAASKIPSSSSTPDFKSAALRTLSPAVGADVDDPTCGAREMSFTRTPSEQALYHPRKSDDGGYESGAYYSAVSPSR</sequence>
<evidence type="ECO:0000259" key="6">
    <source>
        <dbReference type="PROSITE" id="PS52027"/>
    </source>
</evidence>
<organism evidence="7 8">
    <name type="scientific">Priapulus caudatus</name>
    <name type="common">Priapulid worm</name>
    <dbReference type="NCBI Taxonomy" id="37621"/>
    <lineage>
        <taxon>Eukaryota</taxon>
        <taxon>Metazoa</taxon>
        <taxon>Ecdysozoa</taxon>
        <taxon>Scalidophora</taxon>
        <taxon>Priapulida</taxon>
        <taxon>Priapulimorpha</taxon>
        <taxon>Priapulimorphida</taxon>
        <taxon>Priapulidae</taxon>
        <taxon>Priapulus</taxon>
    </lineage>
</organism>
<keyword evidence="2 4" id="KW-0863">Zinc-finger</keyword>
<name>A0ABM1DSE5_PRICU</name>
<evidence type="ECO:0000256" key="1">
    <source>
        <dbReference type="ARBA" id="ARBA00022723"/>
    </source>
</evidence>
<accession>A0ABM1DSE5</accession>
<evidence type="ECO:0000313" key="7">
    <source>
        <dbReference type="Proteomes" id="UP000695022"/>
    </source>
</evidence>
<feature type="region of interest" description="Disordered" evidence="5">
    <location>
        <begin position="42"/>
        <end position="229"/>
    </location>
</feature>
<feature type="compositionally biased region" description="Acidic residues" evidence="5">
    <location>
        <begin position="73"/>
        <end position="82"/>
    </location>
</feature>
<keyword evidence="1" id="KW-0479">Metal-binding</keyword>
<dbReference type="Proteomes" id="UP000695022">
    <property type="component" value="Unplaced"/>
</dbReference>
<feature type="domain" description="C2HC/C3H-type" evidence="6">
    <location>
        <begin position="10"/>
        <end position="39"/>
    </location>
</feature>
<evidence type="ECO:0000313" key="8">
    <source>
        <dbReference type="RefSeq" id="XP_014662866.1"/>
    </source>
</evidence>
<feature type="compositionally biased region" description="Polar residues" evidence="5">
    <location>
        <begin position="127"/>
        <end position="167"/>
    </location>
</feature>
<feature type="compositionally biased region" description="Basic and acidic residues" evidence="5">
    <location>
        <begin position="47"/>
        <end position="59"/>
    </location>
</feature>